<evidence type="ECO:0000313" key="2">
    <source>
        <dbReference type="Proteomes" id="UP000288805"/>
    </source>
</evidence>
<dbReference type="EMBL" id="QGNW01000142">
    <property type="protein sequence ID" value="RVW91772.1"/>
    <property type="molecule type" value="Genomic_DNA"/>
</dbReference>
<comment type="caution">
    <text evidence="1">The sequence shown here is derived from an EMBL/GenBank/DDBJ whole genome shotgun (WGS) entry which is preliminary data.</text>
</comment>
<dbReference type="AlphaFoldDB" id="A0A438I506"/>
<sequence length="107" mass="12194">MHLQGSDGTSTNGEWLDSVKRGWRWKRVARKCSTCPHEPAREVQAVREETRVADSHCVAKFSSHCCEFQDLDSGRIIARAREINGLYYFEDEKSLRKASSSGKSIFN</sequence>
<organism evidence="1 2">
    <name type="scientific">Vitis vinifera</name>
    <name type="common">Grape</name>
    <dbReference type="NCBI Taxonomy" id="29760"/>
    <lineage>
        <taxon>Eukaryota</taxon>
        <taxon>Viridiplantae</taxon>
        <taxon>Streptophyta</taxon>
        <taxon>Embryophyta</taxon>
        <taxon>Tracheophyta</taxon>
        <taxon>Spermatophyta</taxon>
        <taxon>Magnoliopsida</taxon>
        <taxon>eudicotyledons</taxon>
        <taxon>Gunneridae</taxon>
        <taxon>Pentapetalae</taxon>
        <taxon>rosids</taxon>
        <taxon>Vitales</taxon>
        <taxon>Vitaceae</taxon>
        <taxon>Viteae</taxon>
        <taxon>Vitis</taxon>
    </lineage>
</organism>
<evidence type="ECO:0000313" key="1">
    <source>
        <dbReference type="EMBL" id="RVW91772.1"/>
    </source>
</evidence>
<gene>
    <name evidence="1" type="ORF">CK203_045944</name>
</gene>
<reference evidence="1 2" key="1">
    <citation type="journal article" date="2018" name="PLoS Genet.">
        <title>Population sequencing reveals clonal diversity and ancestral inbreeding in the grapevine cultivar Chardonnay.</title>
        <authorList>
            <person name="Roach M.J."/>
            <person name="Johnson D.L."/>
            <person name="Bohlmann J."/>
            <person name="van Vuuren H.J."/>
            <person name="Jones S.J."/>
            <person name="Pretorius I.S."/>
            <person name="Schmidt S.A."/>
            <person name="Borneman A.R."/>
        </authorList>
    </citation>
    <scope>NUCLEOTIDE SEQUENCE [LARGE SCALE GENOMIC DNA]</scope>
    <source>
        <strain evidence="2">cv. Chardonnay</strain>
        <tissue evidence="1">Leaf</tissue>
    </source>
</reference>
<proteinExistence type="predicted"/>
<accession>A0A438I506</accession>
<name>A0A438I506_VITVI</name>
<protein>
    <submittedName>
        <fullName evidence="1">Uncharacterized protein</fullName>
    </submittedName>
</protein>
<dbReference type="Proteomes" id="UP000288805">
    <property type="component" value="Unassembled WGS sequence"/>
</dbReference>